<evidence type="ECO:0000256" key="1">
    <source>
        <dbReference type="SAM" id="Phobius"/>
    </source>
</evidence>
<dbReference type="Pfam" id="PF18895">
    <property type="entry name" value="T4SS_pilin"/>
    <property type="match status" value="1"/>
</dbReference>
<dbReference type="InterPro" id="IPR043993">
    <property type="entry name" value="T4SS_pilin"/>
</dbReference>
<gene>
    <name evidence="2" type="ORF">A2871_04215</name>
</gene>
<feature type="transmembrane region" description="Helical" evidence="1">
    <location>
        <begin position="145"/>
        <end position="166"/>
    </location>
</feature>
<evidence type="ECO:0000313" key="3">
    <source>
        <dbReference type="Proteomes" id="UP000176336"/>
    </source>
</evidence>
<evidence type="ECO:0000313" key="2">
    <source>
        <dbReference type="EMBL" id="OGE18675.1"/>
    </source>
</evidence>
<sequence length="221" mass="24305">MLAKNINLKIIIILLIIALFYSVNAHVSYAADIGPRLKCDPVTDYCKPEKGINYSCLSAPNPLPDLKFMCQPDAFGKILPPDPLKKLLEANPTGEKVISMFLSNAVTLIFSLAGVVLVFMIIWGAFDWMISEGEKEKVAAARNKIISAIIGIILFAIAFAIIRILGQFTGFTFFKNQNINIKIERVKNGTSIMITCPDGIPFFVPYSDYPDTSVCRGHGGN</sequence>
<feature type="transmembrane region" description="Helical" evidence="1">
    <location>
        <begin position="101"/>
        <end position="124"/>
    </location>
</feature>
<proteinExistence type="predicted"/>
<comment type="caution">
    <text evidence="2">The sequence shown here is derived from an EMBL/GenBank/DDBJ whole genome shotgun (WGS) entry which is preliminary data.</text>
</comment>
<name>A0A1F5IQL8_9BACT</name>
<dbReference type="AlphaFoldDB" id="A0A1F5IQL8"/>
<organism evidence="2 3">
    <name type="scientific">Candidatus Daviesbacteria bacterium RIFCSPHIGHO2_01_FULL_41_23</name>
    <dbReference type="NCBI Taxonomy" id="1797764"/>
    <lineage>
        <taxon>Bacteria</taxon>
        <taxon>Candidatus Daviesiibacteriota</taxon>
    </lineage>
</organism>
<accession>A0A1F5IQL8</accession>
<keyword evidence="1" id="KW-0472">Membrane</keyword>
<dbReference type="EMBL" id="MFCR01000011">
    <property type="protein sequence ID" value="OGE18675.1"/>
    <property type="molecule type" value="Genomic_DNA"/>
</dbReference>
<keyword evidence="1" id="KW-0812">Transmembrane</keyword>
<protein>
    <submittedName>
        <fullName evidence="2">Uncharacterized protein</fullName>
    </submittedName>
</protein>
<reference evidence="2 3" key="1">
    <citation type="journal article" date="2016" name="Nat. Commun.">
        <title>Thousands of microbial genomes shed light on interconnected biogeochemical processes in an aquifer system.</title>
        <authorList>
            <person name="Anantharaman K."/>
            <person name="Brown C.T."/>
            <person name="Hug L.A."/>
            <person name="Sharon I."/>
            <person name="Castelle C.J."/>
            <person name="Probst A.J."/>
            <person name="Thomas B.C."/>
            <person name="Singh A."/>
            <person name="Wilkins M.J."/>
            <person name="Karaoz U."/>
            <person name="Brodie E.L."/>
            <person name="Williams K.H."/>
            <person name="Hubbard S.S."/>
            <person name="Banfield J.F."/>
        </authorList>
    </citation>
    <scope>NUCLEOTIDE SEQUENCE [LARGE SCALE GENOMIC DNA]</scope>
</reference>
<dbReference type="Proteomes" id="UP000176336">
    <property type="component" value="Unassembled WGS sequence"/>
</dbReference>
<keyword evidence="1" id="KW-1133">Transmembrane helix</keyword>